<name>A0ABR3R7X0_9PLEO</name>
<organism evidence="2 3">
    <name type="scientific">Paraconiothyrium brasiliense</name>
    <dbReference type="NCBI Taxonomy" id="300254"/>
    <lineage>
        <taxon>Eukaryota</taxon>
        <taxon>Fungi</taxon>
        <taxon>Dikarya</taxon>
        <taxon>Ascomycota</taxon>
        <taxon>Pezizomycotina</taxon>
        <taxon>Dothideomycetes</taxon>
        <taxon>Pleosporomycetidae</taxon>
        <taxon>Pleosporales</taxon>
        <taxon>Massarineae</taxon>
        <taxon>Didymosphaeriaceae</taxon>
        <taxon>Paraconiothyrium</taxon>
    </lineage>
</organism>
<accession>A0ABR3R7X0</accession>
<protein>
    <submittedName>
        <fullName evidence="2">Uncharacterized protein</fullName>
    </submittedName>
</protein>
<evidence type="ECO:0000313" key="3">
    <source>
        <dbReference type="Proteomes" id="UP001521785"/>
    </source>
</evidence>
<proteinExistence type="predicted"/>
<feature type="signal peptide" evidence="1">
    <location>
        <begin position="1"/>
        <end position="18"/>
    </location>
</feature>
<keyword evidence="1" id="KW-0732">Signal</keyword>
<reference evidence="2 3" key="1">
    <citation type="submission" date="2024-02" db="EMBL/GenBank/DDBJ databases">
        <title>De novo assembly and annotation of 12 fungi associated with fruit tree decline syndrome in Ontario, Canada.</title>
        <authorList>
            <person name="Sulman M."/>
            <person name="Ellouze W."/>
            <person name="Ilyukhin E."/>
        </authorList>
    </citation>
    <scope>NUCLEOTIDE SEQUENCE [LARGE SCALE GENOMIC DNA]</scope>
    <source>
        <strain evidence="2 3">M42-189</strain>
    </source>
</reference>
<evidence type="ECO:0000313" key="2">
    <source>
        <dbReference type="EMBL" id="KAL1600525.1"/>
    </source>
</evidence>
<dbReference type="EMBL" id="JAKJXO020000009">
    <property type="protein sequence ID" value="KAL1600525.1"/>
    <property type="molecule type" value="Genomic_DNA"/>
</dbReference>
<keyword evidence="3" id="KW-1185">Reference proteome</keyword>
<comment type="caution">
    <text evidence="2">The sequence shown here is derived from an EMBL/GenBank/DDBJ whole genome shotgun (WGS) entry which is preliminary data.</text>
</comment>
<sequence>MLIALFLAVSALLSPVSAATWYFLRYNLPSSQAFLSFSGTMQIPKLPQAGTYYLWPGLQPTDNSGVLPWGSGFNTYQGESVAFSNVKDSSGSTWTSKLTRGSSSVSNSFALGSKTFNQVLFAIELTGVSWDFGPLVFDNVVITSSGTSTSWCTNAPENYNGASNYAVSGVSATVSGNVVTCKINSVTLQSPK</sequence>
<evidence type="ECO:0000256" key="1">
    <source>
        <dbReference type="SAM" id="SignalP"/>
    </source>
</evidence>
<feature type="chain" id="PRO_5047129125" evidence="1">
    <location>
        <begin position="19"/>
        <end position="192"/>
    </location>
</feature>
<gene>
    <name evidence="2" type="ORF">SLS60_006911</name>
</gene>
<dbReference type="Proteomes" id="UP001521785">
    <property type="component" value="Unassembled WGS sequence"/>
</dbReference>